<dbReference type="SUPFAM" id="SSF52540">
    <property type="entry name" value="P-loop containing nucleoside triphosphate hydrolases"/>
    <property type="match status" value="1"/>
</dbReference>
<proteinExistence type="predicted"/>
<evidence type="ECO:0000259" key="1">
    <source>
        <dbReference type="SMART" id="SM00382"/>
    </source>
</evidence>
<dbReference type="SMART" id="SM00382">
    <property type="entry name" value="AAA"/>
    <property type="match status" value="1"/>
</dbReference>
<comment type="caution">
    <text evidence="2">The sequence shown here is derived from an EMBL/GenBank/DDBJ whole genome shotgun (WGS) entry which is preliminary data.</text>
</comment>
<dbReference type="InterPro" id="IPR051396">
    <property type="entry name" value="Bact_Antivir_Def_Nuclease"/>
</dbReference>
<reference evidence="3" key="1">
    <citation type="journal article" date="2019" name="Int. J. Syst. Evol. Microbiol.">
        <title>The Global Catalogue of Microorganisms (GCM) 10K type strain sequencing project: providing services to taxonomists for standard genome sequencing and annotation.</title>
        <authorList>
            <consortium name="The Broad Institute Genomics Platform"/>
            <consortium name="The Broad Institute Genome Sequencing Center for Infectious Disease"/>
            <person name="Wu L."/>
            <person name="Ma J."/>
        </authorList>
    </citation>
    <scope>NUCLEOTIDE SEQUENCE [LARGE SCALE GENOMIC DNA]</scope>
    <source>
        <strain evidence="3">JCM 32105</strain>
    </source>
</reference>
<dbReference type="InterPro" id="IPR041685">
    <property type="entry name" value="AAA_GajA/Old/RecF-like"/>
</dbReference>
<sequence>MSVPQIRIKVEDFRAVSNADIIIDGITIVAGENGSGKSTLSKLLYYLFKTACNYEVLVTGELNRNLRDIFRFVEIAISELHISNNKVLRNELRKELHDLYDIERFSEEQMERWSHLINSVKNSYVSIVDEKEKILSERPRRLLYIINDILERESGEKENKKIESLSSSFEKIDEILRSHFKKALGKVKSRPTSLFAEALSGVFSEGILPKHLEVLEYNEPIFSKDKSNLSIPFSIQNVIYTDTPMVIGMEDAEVEYWNDLNDLLRKRGKSISSDLSQIISKEVIKGEVSLDESPSGRDFIYKRTDGITYDLLDCATGIKSFAILQLLLKNGALNDKTLLIIDEPEVHLHPQWIVEYARMIVLLNKQLGVKFFIASHDPDFVGAIRYISEKQGNLDKVNYYFADKKGGNYVYDYMHLGIDIEPIFKSFNRAIERIDQYGA</sequence>
<dbReference type="Proteomes" id="UP001500067">
    <property type="component" value="Unassembled WGS sequence"/>
</dbReference>
<keyword evidence="3" id="KW-1185">Reference proteome</keyword>
<organism evidence="2 3">
    <name type="scientific">Nemorincola caseinilytica</name>
    <dbReference type="NCBI Taxonomy" id="2054315"/>
    <lineage>
        <taxon>Bacteria</taxon>
        <taxon>Pseudomonadati</taxon>
        <taxon>Bacteroidota</taxon>
        <taxon>Chitinophagia</taxon>
        <taxon>Chitinophagales</taxon>
        <taxon>Chitinophagaceae</taxon>
        <taxon>Nemorincola</taxon>
    </lineage>
</organism>
<accession>A0ABP8NL29</accession>
<dbReference type="EMBL" id="BAABFA010000015">
    <property type="protein sequence ID" value="GAA4467324.1"/>
    <property type="molecule type" value="Genomic_DNA"/>
</dbReference>
<dbReference type="InterPro" id="IPR003593">
    <property type="entry name" value="AAA+_ATPase"/>
</dbReference>
<dbReference type="RefSeq" id="WP_345083326.1">
    <property type="nucleotide sequence ID" value="NZ_BAABFA010000015.1"/>
</dbReference>
<evidence type="ECO:0000313" key="3">
    <source>
        <dbReference type="Proteomes" id="UP001500067"/>
    </source>
</evidence>
<dbReference type="PANTHER" id="PTHR43581:SF2">
    <property type="entry name" value="EXCINUCLEASE ATPASE SUBUNIT"/>
    <property type="match status" value="1"/>
</dbReference>
<evidence type="ECO:0000313" key="2">
    <source>
        <dbReference type="EMBL" id="GAA4467324.1"/>
    </source>
</evidence>
<feature type="domain" description="AAA+ ATPase" evidence="1">
    <location>
        <begin position="23"/>
        <end position="398"/>
    </location>
</feature>
<protein>
    <submittedName>
        <fullName evidence="2">AAA family ATPase</fullName>
    </submittedName>
</protein>
<dbReference type="Pfam" id="PF13175">
    <property type="entry name" value="AAA_15"/>
    <property type="match status" value="1"/>
</dbReference>
<dbReference type="Gene3D" id="3.40.50.300">
    <property type="entry name" value="P-loop containing nucleotide triphosphate hydrolases"/>
    <property type="match status" value="2"/>
</dbReference>
<gene>
    <name evidence="2" type="ORF">GCM10023093_23030</name>
</gene>
<dbReference type="InterPro" id="IPR027417">
    <property type="entry name" value="P-loop_NTPase"/>
</dbReference>
<name>A0ABP8NL29_9BACT</name>
<dbReference type="PANTHER" id="PTHR43581">
    <property type="entry name" value="ATP/GTP PHOSPHATASE"/>
    <property type="match status" value="1"/>
</dbReference>